<reference evidence="2 3" key="1">
    <citation type="submission" date="2019-11" db="EMBL/GenBank/DDBJ databases">
        <title>Phenotypic characterization of an OXA-22 and OXA-60 co-producing Ralstonia pickettii clinical strain.</title>
        <authorList>
            <person name="He F."/>
        </authorList>
    </citation>
    <scope>NUCLEOTIDE SEQUENCE [LARGE SCALE GENOMIC DNA]</scope>
    <source>
        <strain evidence="2 3">PSLESD1</strain>
    </source>
</reference>
<accession>A0A7X2LAL9</accession>
<dbReference type="EMBL" id="WJYN01000006">
    <property type="protein sequence ID" value="MRT00174.1"/>
    <property type="molecule type" value="Genomic_DNA"/>
</dbReference>
<feature type="region of interest" description="Disordered" evidence="1">
    <location>
        <begin position="23"/>
        <end position="45"/>
    </location>
</feature>
<dbReference type="Proteomes" id="UP000441032">
    <property type="component" value="Unassembled WGS sequence"/>
</dbReference>
<organism evidence="2 3">
    <name type="scientific">Ralstonia pickettii</name>
    <name type="common">Burkholderia pickettii</name>
    <dbReference type="NCBI Taxonomy" id="329"/>
    <lineage>
        <taxon>Bacteria</taxon>
        <taxon>Pseudomonadati</taxon>
        <taxon>Pseudomonadota</taxon>
        <taxon>Betaproteobacteria</taxon>
        <taxon>Burkholderiales</taxon>
        <taxon>Burkholderiaceae</taxon>
        <taxon>Ralstonia</taxon>
    </lineage>
</organism>
<dbReference type="RefSeq" id="WP_154207489.1">
    <property type="nucleotide sequence ID" value="NZ_JACAWZ010000005.1"/>
</dbReference>
<evidence type="ECO:0000313" key="3">
    <source>
        <dbReference type="Proteomes" id="UP000441032"/>
    </source>
</evidence>
<name>A0A7X2LAL9_RALPI</name>
<evidence type="ECO:0000313" key="2">
    <source>
        <dbReference type="EMBL" id="MRT00174.1"/>
    </source>
</evidence>
<dbReference type="AlphaFoldDB" id="A0A7X2LAL9"/>
<comment type="caution">
    <text evidence="2">The sequence shown here is derived from an EMBL/GenBank/DDBJ whole genome shotgun (WGS) entry which is preliminary data.</text>
</comment>
<sequence>MSAIDPTSQLLAYIRTEAQNWRPEVARSGRAATPSPSANTPRGSEDLLTRVAQAVVAIDPDDPQRKKKAFRVYLGSVLANELGLHLLNDPGFDDLVGRVQASMEHDPKLSVAMERAGQLLLETARPATPRR</sequence>
<evidence type="ECO:0000256" key="1">
    <source>
        <dbReference type="SAM" id="MobiDB-lite"/>
    </source>
</evidence>
<protein>
    <submittedName>
        <fullName evidence="2">Uncharacterized protein</fullName>
    </submittedName>
</protein>
<gene>
    <name evidence="2" type="ORF">GJQ57_16150</name>
</gene>
<proteinExistence type="predicted"/>